<dbReference type="GO" id="GO:0006260">
    <property type="term" value="P:DNA replication"/>
    <property type="evidence" value="ECO:0007669"/>
    <property type="project" value="TreeGrafter"/>
</dbReference>
<dbReference type="Pfam" id="PF21530">
    <property type="entry name" value="Pif1_2B_dom"/>
    <property type="match status" value="1"/>
</dbReference>
<gene>
    <name evidence="2" type="ORF">AVEN_204232_1</name>
</gene>
<dbReference type="PANTHER" id="PTHR23274">
    <property type="entry name" value="DNA HELICASE-RELATED"/>
    <property type="match status" value="1"/>
</dbReference>
<evidence type="ECO:0000313" key="3">
    <source>
        <dbReference type="Proteomes" id="UP000499080"/>
    </source>
</evidence>
<organism evidence="2 3">
    <name type="scientific">Araneus ventricosus</name>
    <name type="common">Orbweaver spider</name>
    <name type="synonym">Epeira ventricosa</name>
    <dbReference type="NCBI Taxonomy" id="182803"/>
    <lineage>
        <taxon>Eukaryota</taxon>
        <taxon>Metazoa</taxon>
        <taxon>Ecdysozoa</taxon>
        <taxon>Arthropoda</taxon>
        <taxon>Chelicerata</taxon>
        <taxon>Arachnida</taxon>
        <taxon>Araneae</taxon>
        <taxon>Araneomorphae</taxon>
        <taxon>Entelegynae</taxon>
        <taxon>Araneoidea</taxon>
        <taxon>Araneidae</taxon>
        <taxon>Araneus</taxon>
    </lineage>
</organism>
<dbReference type="InterPro" id="IPR027417">
    <property type="entry name" value="P-loop_NTPase"/>
</dbReference>
<dbReference type="Proteomes" id="UP000499080">
    <property type="component" value="Unassembled WGS sequence"/>
</dbReference>
<comment type="caution">
    <text evidence="2">The sequence shown here is derived from an EMBL/GenBank/DDBJ whole genome shotgun (WGS) entry which is preliminary data.</text>
</comment>
<protein>
    <recommendedName>
        <fullName evidence="1">DNA helicase Pif1-like 2B domain-containing protein</fullName>
    </recommendedName>
</protein>
<dbReference type="EMBL" id="BGPR01048799">
    <property type="protein sequence ID" value="GBO25814.1"/>
    <property type="molecule type" value="Genomic_DNA"/>
</dbReference>
<name>A0A4Y2VNB5_ARAVE</name>
<dbReference type="PANTHER" id="PTHR23274:SF48">
    <property type="entry name" value="ATP-DEPENDENT DNA HELICASE"/>
    <property type="match status" value="1"/>
</dbReference>
<dbReference type="AlphaFoldDB" id="A0A4Y2VNB5"/>
<reference evidence="2 3" key="1">
    <citation type="journal article" date="2019" name="Sci. Rep.">
        <title>Orb-weaving spider Araneus ventricosus genome elucidates the spidroin gene catalogue.</title>
        <authorList>
            <person name="Kono N."/>
            <person name="Nakamura H."/>
            <person name="Ohtoshi R."/>
            <person name="Moran D.A.P."/>
            <person name="Shinohara A."/>
            <person name="Yoshida Y."/>
            <person name="Fujiwara M."/>
            <person name="Mori M."/>
            <person name="Tomita M."/>
            <person name="Arakawa K."/>
        </authorList>
    </citation>
    <scope>NUCLEOTIDE SEQUENCE [LARGE SCALE GENOMIC DNA]</scope>
</reference>
<evidence type="ECO:0000313" key="2">
    <source>
        <dbReference type="EMBL" id="GBO25814.1"/>
    </source>
</evidence>
<sequence length="144" mass="16334">MNRQIIDKLQGNQHMFYSSDSIISEDPNDVINYLPEFLYKQTPSGMSPHVLELKEGVIVMLLWNLNPKMGLCNGTHLTITGFRENMIAALILLEFNIGDTVLLPRIDLAPSDLHLPFVLKCRQFLIIPAYAMTINKSLGQYLSE</sequence>
<feature type="domain" description="DNA helicase Pif1-like 2B" evidence="1">
    <location>
        <begin position="42"/>
        <end position="82"/>
    </location>
</feature>
<dbReference type="SUPFAM" id="SSF52540">
    <property type="entry name" value="P-loop containing nucleoside triphosphate hydrolases"/>
    <property type="match status" value="1"/>
</dbReference>
<dbReference type="OrthoDB" id="10053386at2759"/>
<evidence type="ECO:0000259" key="1">
    <source>
        <dbReference type="Pfam" id="PF21530"/>
    </source>
</evidence>
<dbReference type="GO" id="GO:0005657">
    <property type="term" value="C:replication fork"/>
    <property type="evidence" value="ECO:0007669"/>
    <property type="project" value="TreeGrafter"/>
</dbReference>
<accession>A0A4Y2VNB5</accession>
<keyword evidence="3" id="KW-1185">Reference proteome</keyword>
<proteinExistence type="predicted"/>
<dbReference type="InterPro" id="IPR049163">
    <property type="entry name" value="Pif1-like_2B_dom"/>
</dbReference>